<evidence type="ECO:0000313" key="5">
    <source>
        <dbReference type="EMBL" id="CAI9723788.1"/>
    </source>
</evidence>
<feature type="domain" description="FLYWCH-type" evidence="4">
    <location>
        <begin position="5"/>
        <end position="64"/>
    </location>
</feature>
<keyword evidence="2" id="KW-0863">Zinc-finger</keyword>
<evidence type="ECO:0000259" key="4">
    <source>
        <dbReference type="Pfam" id="PF04500"/>
    </source>
</evidence>
<sequence length="117" mass="13397">MSVEFTESEKGRKKLVDNGHTYYKNGKNGERVYWKCEKYPRTKYRARIITVKDEIGKFFNGHNHIFDAAEIAEKEAISKIRQLAKSTQDAPDSVISNVLDDCDQAVASKLPKMQSIK</sequence>
<reference evidence="5" key="1">
    <citation type="submission" date="2023-08" db="EMBL/GenBank/DDBJ databases">
        <authorList>
            <person name="Alioto T."/>
            <person name="Alioto T."/>
            <person name="Gomez Garrido J."/>
        </authorList>
    </citation>
    <scope>NUCLEOTIDE SEQUENCE</scope>
</reference>
<accession>A0AA36F680</accession>
<organism evidence="5 6">
    <name type="scientific">Octopus vulgaris</name>
    <name type="common">Common octopus</name>
    <dbReference type="NCBI Taxonomy" id="6645"/>
    <lineage>
        <taxon>Eukaryota</taxon>
        <taxon>Metazoa</taxon>
        <taxon>Spiralia</taxon>
        <taxon>Lophotrochozoa</taxon>
        <taxon>Mollusca</taxon>
        <taxon>Cephalopoda</taxon>
        <taxon>Coleoidea</taxon>
        <taxon>Octopodiformes</taxon>
        <taxon>Octopoda</taxon>
        <taxon>Incirrata</taxon>
        <taxon>Octopodidae</taxon>
        <taxon>Octopus</taxon>
    </lineage>
</organism>
<dbReference type="Proteomes" id="UP001162480">
    <property type="component" value="Chromosome 6"/>
</dbReference>
<name>A0AA36F680_OCTVU</name>
<keyword evidence="1" id="KW-0479">Metal-binding</keyword>
<evidence type="ECO:0000313" key="6">
    <source>
        <dbReference type="Proteomes" id="UP001162480"/>
    </source>
</evidence>
<dbReference type="Pfam" id="PF04500">
    <property type="entry name" value="FLYWCH"/>
    <property type="match status" value="1"/>
</dbReference>
<evidence type="ECO:0000256" key="3">
    <source>
        <dbReference type="ARBA" id="ARBA00022833"/>
    </source>
</evidence>
<evidence type="ECO:0000256" key="2">
    <source>
        <dbReference type="ARBA" id="ARBA00022771"/>
    </source>
</evidence>
<keyword evidence="6" id="KW-1185">Reference proteome</keyword>
<evidence type="ECO:0000256" key="1">
    <source>
        <dbReference type="ARBA" id="ARBA00022723"/>
    </source>
</evidence>
<dbReference type="GO" id="GO:0008270">
    <property type="term" value="F:zinc ion binding"/>
    <property type="evidence" value="ECO:0007669"/>
    <property type="project" value="UniProtKB-KW"/>
</dbReference>
<dbReference type="Gene3D" id="2.20.25.240">
    <property type="match status" value="1"/>
</dbReference>
<proteinExistence type="predicted"/>
<keyword evidence="3" id="KW-0862">Zinc</keyword>
<dbReference type="InterPro" id="IPR007588">
    <property type="entry name" value="Znf_FLYWCH"/>
</dbReference>
<dbReference type="EMBL" id="OX597819">
    <property type="protein sequence ID" value="CAI9723788.1"/>
    <property type="molecule type" value="Genomic_DNA"/>
</dbReference>
<dbReference type="AlphaFoldDB" id="A0AA36F680"/>
<gene>
    <name evidence="5" type="ORF">OCTVUL_1B016003</name>
</gene>
<protein>
    <recommendedName>
        <fullName evidence="4">FLYWCH-type domain-containing protein</fullName>
    </recommendedName>
</protein>